<organism evidence="1 2">
    <name type="scientific">Hymenobacter humi</name>
    <dbReference type="NCBI Taxonomy" id="1411620"/>
    <lineage>
        <taxon>Bacteria</taxon>
        <taxon>Pseudomonadati</taxon>
        <taxon>Bacteroidota</taxon>
        <taxon>Cytophagia</taxon>
        <taxon>Cytophagales</taxon>
        <taxon>Hymenobacteraceae</taxon>
        <taxon>Hymenobacter</taxon>
    </lineage>
</organism>
<gene>
    <name evidence="1" type="ORF">ACFQT0_21540</name>
</gene>
<dbReference type="Proteomes" id="UP001596513">
    <property type="component" value="Unassembled WGS sequence"/>
</dbReference>
<accession>A0ABW2U9Z2</accession>
<dbReference type="RefSeq" id="WP_380205151.1">
    <property type="nucleotide sequence ID" value="NZ_JBHTEK010000001.1"/>
</dbReference>
<keyword evidence="2" id="KW-1185">Reference proteome</keyword>
<dbReference type="EMBL" id="JBHTEK010000001">
    <property type="protein sequence ID" value="MFC7669661.1"/>
    <property type="molecule type" value="Genomic_DNA"/>
</dbReference>
<evidence type="ECO:0000313" key="1">
    <source>
        <dbReference type="EMBL" id="MFC7669661.1"/>
    </source>
</evidence>
<sequence>MFFLLASSASFAQTEGKRPNLKSKHYYTHTSESSKGKNAKVKFRKVNNIRPTIDLNPKSQEKFKTAKAPKNWKWSKGF</sequence>
<name>A0ABW2U9Z2_9BACT</name>
<evidence type="ECO:0000313" key="2">
    <source>
        <dbReference type="Proteomes" id="UP001596513"/>
    </source>
</evidence>
<protein>
    <submittedName>
        <fullName evidence="1">Uncharacterized protein</fullName>
    </submittedName>
</protein>
<reference evidence="2" key="1">
    <citation type="journal article" date="2019" name="Int. J. Syst. Evol. Microbiol.">
        <title>The Global Catalogue of Microorganisms (GCM) 10K type strain sequencing project: providing services to taxonomists for standard genome sequencing and annotation.</title>
        <authorList>
            <consortium name="The Broad Institute Genomics Platform"/>
            <consortium name="The Broad Institute Genome Sequencing Center for Infectious Disease"/>
            <person name="Wu L."/>
            <person name="Ma J."/>
        </authorList>
    </citation>
    <scope>NUCLEOTIDE SEQUENCE [LARGE SCALE GENOMIC DNA]</scope>
    <source>
        <strain evidence="2">JCM 19635</strain>
    </source>
</reference>
<proteinExistence type="predicted"/>
<comment type="caution">
    <text evidence="1">The sequence shown here is derived from an EMBL/GenBank/DDBJ whole genome shotgun (WGS) entry which is preliminary data.</text>
</comment>